<evidence type="ECO:0000256" key="8">
    <source>
        <dbReference type="ARBA" id="ARBA00023136"/>
    </source>
</evidence>
<evidence type="ECO:0000256" key="6">
    <source>
        <dbReference type="ARBA" id="ARBA00023002"/>
    </source>
</evidence>
<evidence type="ECO:0000256" key="7">
    <source>
        <dbReference type="ARBA" id="ARBA00023004"/>
    </source>
</evidence>
<dbReference type="PANTHER" id="PTHR24282">
    <property type="entry name" value="CYTOCHROME P450 FAMILY MEMBER"/>
    <property type="match status" value="1"/>
</dbReference>
<feature type="binding site" description="axial binding residue" evidence="9">
    <location>
        <position position="460"/>
    </location>
    <ligand>
        <name>heme</name>
        <dbReference type="ChEBI" id="CHEBI:30413"/>
    </ligand>
    <ligandPart>
        <name>Fe</name>
        <dbReference type="ChEBI" id="CHEBI:18248"/>
    </ligandPart>
</feature>
<keyword evidence="4 9" id="KW-0479">Metal-binding</keyword>
<dbReference type="STRING" id="1392250.A0A2I2G039"/>
<dbReference type="Gene3D" id="1.10.630.10">
    <property type="entry name" value="Cytochrome P450"/>
    <property type="match status" value="1"/>
</dbReference>
<dbReference type="GO" id="GO:0005506">
    <property type="term" value="F:iron ion binding"/>
    <property type="evidence" value="ECO:0007669"/>
    <property type="project" value="InterPro"/>
</dbReference>
<dbReference type="PRINTS" id="PR00463">
    <property type="entry name" value="EP450I"/>
</dbReference>
<keyword evidence="7 9" id="KW-0408">Iron</keyword>
<dbReference type="GO" id="GO:0016020">
    <property type="term" value="C:membrane"/>
    <property type="evidence" value="ECO:0007669"/>
    <property type="project" value="UniProtKB-SubCell"/>
</dbReference>
<evidence type="ECO:0000313" key="11">
    <source>
        <dbReference type="EMBL" id="PLB46243.1"/>
    </source>
</evidence>
<evidence type="ECO:0000256" key="3">
    <source>
        <dbReference type="ARBA" id="ARBA00022692"/>
    </source>
</evidence>
<dbReference type="OrthoDB" id="1470350at2759"/>
<dbReference type="SUPFAM" id="SSF48264">
    <property type="entry name" value="Cytochrome P450"/>
    <property type="match status" value="1"/>
</dbReference>
<evidence type="ECO:0000313" key="12">
    <source>
        <dbReference type="Proteomes" id="UP000234275"/>
    </source>
</evidence>
<dbReference type="GO" id="GO:0020037">
    <property type="term" value="F:heme binding"/>
    <property type="evidence" value="ECO:0007669"/>
    <property type="project" value="InterPro"/>
</dbReference>
<dbReference type="InterPro" id="IPR001128">
    <property type="entry name" value="Cyt_P450"/>
</dbReference>
<dbReference type="EMBL" id="MSFO01000007">
    <property type="protein sequence ID" value="PLB46243.1"/>
    <property type="molecule type" value="Genomic_DNA"/>
</dbReference>
<keyword evidence="6 10" id="KW-0560">Oxidoreductase</keyword>
<dbReference type="InterPro" id="IPR017972">
    <property type="entry name" value="Cyt_P450_CS"/>
</dbReference>
<keyword evidence="2 9" id="KW-0349">Heme</keyword>
<dbReference type="GeneID" id="36552341"/>
<evidence type="ECO:0000256" key="5">
    <source>
        <dbReference type="ARBA" id="ARBA00022989"/>
    </source>
</evidence>
<dbReference type="GO" id="GO:0004497">
    <property type="term" value="F:monooxygenase activity"/>
    <property type="evidence" value="ECO:0007669"/>
    <property type="project" value="UniProtKB-KW"/>
</dbReference>
<dbReference type="AlphaFoldDB" id="A0A2I2G039"/>
<dbReference type="PRINTS" id="PR00385">
    <property type="entry name" value="P450"/>
</dbReference>
<keyword evidence="3" id="KW-0812">Transmembrane</keyword>
<accession>A0A2I2G039</accession>
<dbReference type="GO" id="GO:0016705">
    <property type="term" value="F:oxidoreductase activity, acting on paired donors, with incorporation or reduction of molecular oxygen"/>
    <property type="evidence" value="ECO:0007669"/>
    <property type="project" value="InterPro"/>
</dbReference>
<keyword evidence="8" id="KW-0472">Membrane</keyword>
<comment type="caution">
    <text evidence="11">The sequence shown here is derived from an EMBL/GenBank/DDBJ whole genome shotgun (WGS) entry which is preliminary data.</text>
</comment>
<dbReference type="VEuPathDB" id="FungiDB:P170DRAFT_364473"/>
<proteinExistence type="inferred from homology"/>
<dbReference type="InterPro" id="IPR036396">
    <property type="entry name" value="Cyt_P450_sf"/>
</dbReference>
<name>A0A2I2G039_9EURO</name>
<dbReference type="PANTHER" id="PTHR24282:SF211">
    <property type="entry name" value="CYTOCHROME P450-RELATED"/>
    <property type="match status" value="1"/>
</dbReference>
<dbReference type="Proteomes" id="UP000234275">
    <property type="component" value="Unassembled WGS sequence"/>
</dbReference>
<reference evidence="11 12" key="1">
    <citation type="submission" date="2016-12" db="EMBL/GenBank/DDBJ databases">
        <title>The genomes of Aspergillus section Nigri reveals drivers in fungal speciation.</title>
        <authorList>
            <consortium name="DOE Joint Genome Institute"/>
            <person name="Vesth T.C."/>
            <person name="Nybo J."/>
            <person name="Theobald S."/>
            <person name="Brandl J."/>
            <person name="Frisvad J.C."/>
            <person name="Nielsen K.F."/>
            <person name="Lyhne E.K."/>
            <person name="Kogle M.E."/>
            <person name="Kuo A."/>
            <person name="Riley R."/>
            <person name="Clum A."/>
            <person name="Nolan M."/>
            <person name="Lipzen A."/>
            <person name="Salamov A."/>
            <person name="Henrissat B."/>
            <person name="Wiebenga A."/>
            <person name="De Vries R.P."/>
            <person name="Grigoriev I.V."/>
            <person name="Mortensen U.H."/>
            <person name="Andersen M.R."/>
            <person name="Baker S.E."/>
        </authorList>
    </citation>
    <scope>NUCLEOTIDE SEQUENCE [LARGE SCALE GENOMIC DNA]</scope>
    <source>
        <strain evidence="11 12">IBT 23096</strain>
    </source>
</reference>
<dbReference type="RefSeq" id="XP_024701545.1">
    <property type="nucleotide sequence ID" value="XM_024844641.1"/>
</dbReference>
<evidence type="ECO:0000256" key="9">
    <source>
        <dbReference type="PIRSR" id="PIRSR602401-1"/>
    </source>
</evidence>
<evidence type="ECO:0000256" key="1">
    <source>
        <dbReference type="ARBA" id="ARBA00004370"/>
    </source>
</evidence>
<dbReference type="InterPro" id="IPR002401">
    <property type="entry name" value="Cyt_P450_E_grp-I"/>
</dbReference>
<dbReference type="InterPro" id="IPR050665">
    <property type="entry name" value="Cytochrome_P450_Monooxygen"/>
</dbReference>
<keyword evidence="12" id="KW-1185">Reference proteome</keyword>
<protein>
    <submittedName>
        <fullName evidence="11">Cytochrome P450 monooxygenase</fullName>
    </submittedName>
</protein>
<keyword evidence="5" id="KW-1133">Transmembrane helix</keyword>
<dbReference type="Pfam" id="PF00067">
    <property type="entry name" value="p450"/>
    <property type="match status" value="1"/>
</dbReference>
<comment type="similarity">
    <text evidence="10">Belongs to the cytochrome P450 family.</text>
</comment>
<evidence type="ECO:0000256" key="10">
    <source>
        <dbReference type="RuleBase" id="RU000461"/>
    </source>
</evidence>
<evidence type="ECO:0000256" key="4">
    <source>
        <dbReference type="ARBA" id="ARBA00022723"/>
    </source>
</evidence>
<gene>
    <name evidence="11" type="ORF">P170DRAFT_364473</name>
</gene>
<sequence length="528" mass="60290">MFLLSALLVVGVLWCLSVAWPWYRYWRRARKLNLPIILSPTSPGSLLWRCVQYASHYRLLPDLLANLALIRLTKPNWQFREKFSIYSDYGPIFILVTPTGYELFVADRDVARDILYRRNDFPKPIHLLKPLDVFGKNIASVEGSEWKLHRKLVAKAFHEKVNEAVWTVSAEQTKAVLDNWLNGHSVQSTRTDMTTLSLNVLFKACIDVNEDIGEKPGTVESCQSNLTNFLNDITRPRRFGYRTTHKVKANVRALGASLNNIVASRLSSSTPNSQADLLSFLLDSATDIGLARGNITGNLFMVMFAGHETTASALVYMIYLLAVFPSYQDWVIEEVDRFFGEKTACDILSYSQVYPRMIRLRAILYETLRLYGPVPTLPRGTNSHDQIVRTPNKQIVVPKNTRINISVIGLHTDPDFWGPDCSEWTPSRWIDQTTTGSDQERLSRLKTDSLFAWSNGPRVCPGQKFSQVEVFAVLVHLLQRHRVEVVPRRGQDMKEAQNQAYSIIEESRVGLTLHIPRAELVNIKWIER</sequence>
<comment type="cofactor">
    <cofactor evidence="9">
        <name>heme</name>
        <dbReference type="ChEBI" id="CHEBI:30413"/>
    </cofactor>
</comment>
<evidence type="ECO:0000256" key="2">
    <source>
        <dbReference type="ARBA" id="ARBA00022617"/>
    </source>
</evidence>
<organism evidence="11 12">
    <name type="scientific">Aspergillus steynii IBT 23096</name>
    <dbReference type="NCBI Taxonomy" id="1392250"/>
    <lineage>
        <taxon>Eukaryota</taxon>
        <taxon>Fungi</taxon>
        <taxon>Dikarya</taxon>
        <taxon>Ascomycota</taxon>
        <taxon>Pezizomycotina</taxon>
        <taxon>Eurotiomycetes</taxon>
        <taxon>Eurotiomycetidae</taxon>
        <taxon>Eurotiales</taxon>
        <taxon>Aspergillaceae</taxon>
        <taxon>Aspergillus</taxon>
        <taxon>Aspergillus subgen. Circumdati</taxon>
    </lineage>
</organism>
<keyword evidence="10 11" id="KW-0503">Monooxygenase</keyword>
<comment type="subcellular location">
    <subcellularLocation>
        <location evidence="1">Membrane</location>
    </subcellularLocation>
</comment>
<dbReference type="PROSITE" id="PS00086">
    <property type="entry name" value="CYTOCHROME_P450"/>
    <property type="match status" value="1"/>
</dbReference>